<keyword evidence="1" id="KW-0413">Isomerase</keyword>
<sequence>MALQFFAPHWGNTLPFETFCANVREVGYDGIEMEAPIGTHQKAEFRRVLRENSLLFIGQYYQSFESNFTEHLRNYEYYLHNLIEENPVLINCQTGKDYFTFDQNCRLFACATRISAESGVKIIHETHRGKSLFSAHGTQQYLSHLPDLRICLDISHWCNVHESLLTDQSEALALAFSRTDHIHSRVGHPQGPQVNDPRAPEWSEALHTHLKWWDQVAEIHLQNATLLTITTEFGPAPYMPQSPYTQQPLANQWDINVFMMNLLKVRHGCL</sequence>
<dbReference type="OrthoDB" id="2555274at2"/>
<protein>
    <submittedName>
        <fullName evidence="1">Sugar phosphate isomerase/epimerase</fullName>
    </submittedName>
</protein>
<dbReference type="Proteomes" id="UP000295706">
    <property type="component" value="Unassembled WGS sequence"/>
</dbReference>
<name>A0A4R4KHH3_9BACT</name>
<comment type="caution">
    <text evidence="1">The sequence shown here is derived from an EMBL/GenBank/DDBJ whole genome shotgun (WGS) entry which is preliminary data.</text>
</comment>
<dbReference type="EMBL" id="SMJU01000003">
    <property type="protein sequence ID" value="TDB67547.1"/>
    <property type="molecule type" value="Genomic_DNA"/>
</dbReference>
<proteinExistence type="predicted"/>
<dbReference type="GO" id="GO:0016853">
    <property type="term" value="F:isomerase activity"/>
    <property type="evidence" value="ECO:0007669"/>
    <property type="project" value="UniProtKB-KW"/>
</dbReference>
<gene>
    <name evidence="1" type="ORF">EZE20_06275</name>
</gene>
<evidence type="ECO:0000313" key="2">
    <source>
        <dbReference type="Proteomes" id="UP000295706"/>
    </source>
</evidence>
<dbReference type="Gene3D" id="3.20.20.150">
    <property type="entry name" value="Divalent-metal-dependent TIM barrel enzymes"/>
    <property type="match status" value="1"/>
</dbReference>
<evidence type="ECO:0000313" key="1">
    <source>
        <dbReference type="EMBL" id="TDB67547.1"/>
    </source>
</evidence>
<keyword evidence="2" id="KW-1185">Reference proteome</keyword>
<reference evidence="1 2" key="1">
    <citation type="submission" date="2019-02" db="EMBL/GenBank/DDBJ databases">
        <title>Arundinibacter roseus gen. nov., sp. nov., a new member of the family Cytophagaceae.</title>
        <authorList>
            <person name="Szuroczki S."/>
            <person name="Khayer B."/>
            <person name="Sproer C."/>
            <person name="Toumi M."/>
            <person name="Szabo A."/>
            <person name="Felfoldi T."/>
            <person name="Schumann P."/>
            <person name="Toth E."/>
        </authorList>
    </citation>
    <scope>NUCLEOTIDE SEQUENCE [LARGE SCALE GENOMIC DNA]</scope>
    <source>
        <strain evidence="1 2">DMA-k-7a</strain>
    </source>
</reference>
<dbReference type="RefSeq" id="WP_132115637.1">
    <property type="nucleotide sequence ID" value="NZ_SMJU01000003.1"/>
</dbReference>
<dbReference type="AlphaFoldDB" id="A0A4R4KHH3"/>
<dbReference type="SUPFAM" id="SSF51658">
    <property type="entry name" value="Xylose isomerase-like"/>
    <property type="match status" value="1"/>
</dbReference>
<dbReference type="InterPro" id="IPR036237">
    <property type="entry name" value="Xyl_isomerase-like_sf"/>
</dbReference>
<accession>A0A4R4KHH3</accession>
<organism evidence="1 2">
    <name type="scientific">Arundinibacter roseus</name>
    <dbReference type="NCBI Taxonomy" id="2070510"/>
    <lineage>
        <taxon>Bacteria</taxon>
        <taxon>Pseudomonadati</taxon>
        <taxon>Bacteroidota</taxon>
        <taxon>Cytophagia</taxon>
        <taxon>Cytophagales</taxon>
        <taxon>Spirosomataceae</taxon>
        <taxon>Arundinibacter</taxon>
    </lineage>
</organism>